<dbReference type="EMBL" id="CP003607">
    <property type="protein sequence ID" value="AFY80540.1"/>
    <property type="molecule type" value="Genomic_DNA"/>
</dbReference>
<sequence>MAYPFMIVQWQVATYADRQEDANPSSKEMARLKSLGVGGIEGPKFQPKARENLNPPWRSAQCLP</sequence>
<dbReference type="HOGENOM" id="CLU_2863478_0_0_3"/>
<evidence type="ECO:0000313" key="3">
    <source>
        <dbReference type="Proteomes" id="UP000010367"/>
    </source>
</evidence>
<dbReference type="InParanoid" id="K9TDC7"/>
<name>K9TDC7_9CYAN</name>
<evidence type="ECO:0000313" key="2">
    <source>
        <dbReference type="EMBL" id="AFY80540.1"/>
    </source>
</evidence>
<gene>
    <name evidence="2" type="ORF">Oscil6304_0805</name>
</gene>
<organism evidence="2 3">
    <name type="scientific">Oscillatoria acuminata PCC 6304</name>
    <dbReference type="NCBI Taxonomy" id="56110"/>
    <lineage>
        <taxon>Bacteria</taxon>
        <taxon>Bacillati</taxon>
        <taxon>Cyanobacteriota</taxon>
        <taxon>Cyanophyceae</taxon>
        <taxon>Oscillatoriophycideae</taxon>
        <taxon>Oscillatoriales</taxon>
        <taxon>Oscillatoriaceae</taxon>
        <taxon>Oscillatoria</taxon>
    </lineage>
</organism>
<dbReference type="KEGG" id="oac:Oscil6304_0805"/>
<dbReference type="RefSeq" id="WP_015147190.1">
    <property type="nucleotide sequence ID" value="NC_019693.1"/>
</dbReference>
<evidence type="ECO:0000256" key="1">
    <source>
        <dbReference type="SAM" id="MobiDB-lite"/>
    </source>
</evidence>
<dbReference type="Proteomes" id="UP000010367">
    <property type="component" value="Chromosome"/>
</dbReference>
<accession>K9TDC7</accession>
<dbReference type="AlphaFoldDB" id="K9TDC7"/>
<reference evidence="2 3" key="1">
    <citation type="submission" date="2012-06" db="EMBL/GenBank/DDBJ databases">
        <title>Finished chromosome of genome of Oscillatoria acuminata PCC 6304.</title>
        <authorList>
            <consortium name="US DOE Joint Genome Institute"/>
            <person name="Gugger M."/>
            <person name="Coursin T."/>
            <person name="Rippka R."/>
            <person name="Tandeau De Marsac N."/>
            <person name="Huntemann M."/>
            <person name="Wei C.-L."/>
            <person name="Han J."/>
            <person name="Detter J.C."/>
            <person name="Han C."/>
            <person name="Tapia R."/>
            <person name="Davenport K."/>
            <person name="Daligault H."/>
            <person name="Erkkila T."/>
            <person name="Gu W."/>
            <person name="Munk A.C.C."/>
            <person name="Teshima H."/>
            <person name="Xu Y."/>
            <person name="Chain P."/>
            <person name="Chen A."/>
            <person name="Krypides N."/>
            <person name="Mavromatis K."/>
            <person name="Markowitz V."/>
            <person name="Szeto E."/>
            <person name="Ivanova N."/>
            <person name="Mikhailova N."/>
            <person name="Ovchinnikova G."/>
            <person name="Pagani I."/>
            <person name="Pati A."/>
            <person name="Goodwin L."/>
            <person name="Peters L."/>
            <person name="Pitluck S."/>
            <person name="Woyke T."/>
            <person name="Kerfeld C."/>
        </authorList>
    </citation>
    <scope>NUCLEOTIDE SEQUENCE [LARGE SCALE GENOMIC DNA]</scope>
    <source>
        <strain evidence="2 3">PCC 6304</strain>
    </source>
</reference>
<protein>
    <submittedName>
        <fullName evidence="2">Uncharacterized protein</fullName>
    </submittedName>
</protein>
<feature type="region of interest" description="Disordered" evidence="1">
    <location>
        <begin position="40"/>
        <end position="64"/>
    </location>
</feature>
<keyword evidence="3" id="KW-1185">Reference proteome</keyword>
<proteinExistence type="predicted"/>